<name>A0AAQ3RJE7_VIGMU</name>
<reference evidence="8 9" key="1">
    <citation type="journal article" date="2023" name="Life. Sci Alliance">
        <title>Evolutionary insights into 3D genome organization and epigenetic landscape of Vigna mungo.</title>
        <authorList>
            <person name="Junaid A."/>
            <person name="Singh B."/>
            <person name="Bhatia S."/>
        </authorList>
    </citation>
    <scope>NUCLEOTIDE SEQUENCE [LARGE SCALE GENOMIC DNA]</scope>
    <source>
        <strain evidence="8">Urdbean</strain>
    </source>
</reference>
<evidence type="ECO:0000259" key="7">
    <source>
        <dbReference type="PROSITE" id="PS50816"/>
    </source>
</evidence>
<evidence type="ECO:0000256" key="1">
    <source>
        <dbReference type="ARBA" id="ARBA00012513"/>
    </source>
</evidence>
<dbReference type="GO" id="GO:0007165">
    <property type="term" value="P:signal transduction"/>
    <property type="evidence" value="ECO:0007669"/>
    <property type="project" value="InterPro"/>
</dbReference>
<gene>
    <name evidence="8" type="ORF">V8G54_034095</name>
</gene>
<dbReference type="EMBL" id="CP144691">
    <property type="protein sequence ID" value="WVY95007.1"/>
    <property type="molecule type" value="Genomic_DNA"/>
</dbReference>
<dbReference type="InterPro" id="IPR004041">
    <property type="entry name" value="NAF_dom"/>
</dbReference>
<protein>
    <recommendedName>
        <fullName evidence="1">non-specific serine/threonine protein kinase</fullName>
        <ecNumber evidence="1">2.7.11.1</ecNumber>
    </recommendedName>
</protein>
<sequence>MEHAKGGELFNKVLKGRLKVDAARKYFQQLISAVTATENQEPAPLNADGILEKCENDGPPFAESKHELTTPCNLNAFAIISFSTEFDLSGMFEDTVPMKEMWFMSNKPNL</sequence>
<organism evidence="8 9">
    <name type="scientific">Vigna mungo</name>
    <name type="common">Black gram</name>
    <name type="synonym">Phaseolus mungo</name>
    <dbReference type="NCBI Taxonomy" id="3915"/>
    <lineage>
        <taxon>Eukaryota</taxon>
        <taxon>Viridiplantae</taxon>
        <taxon>Streptophyta</taxon>
        <taxon>Embryophyta</taxon>
        <taxon>Tracheophyta</taxon>
        <taxon>Spermatophyta</taxon>
        <taxon>Magnoliopsida</taxon>
        <taxon>eudicotyledons</taxon>
        <taxon>Gunneridae</taxon>
        <taxon>Pentapetalae</taxon>
        <taxon>rosids</taxon>
        <taxon>fabids</taxon>
        <taxon>Fabales</taxon>
        <taxon>Fabaceae</taxon>
        <taxon>Papilionoideae</taxon>
        <taxon>50 kb inversion clade</taxon>
        <taxon>NPAAA clade</taxon>
        <taxon>indigoferoid/millettioid clade</taxon>
        <taxon>Phaseoleae</taxon>
        <taxon>Vigna</taxon>
    </lineage>
</organism>
<dbReference type="GO" id="GO:0004674">
    <property type="term" value="F:protein serine/threonine kinase activity"/>
    <property type="evidence" value="ECO:0007669"/>
    <property type="project" value="UniProtKB-KW"/>
</dbReference>
<dbReference type="Pfam" id="PF03822">
    <property type="entry name" value="NAF"/>
    <property type="match status" value="1"/>
</dbReference>
<keyword evidence="3" id="KW-0808">Transferase</keyword>
<evidence type="ECO:0000313" key="8">
    <source>
        <dbReference type="EMBL" id="WVY95007.1"/>
    </source>
</evidence>
<evidence type="ECO:0000313" key="9">
    <source>
        <dbReference type="Proteomes" id="UP001374535"/>
    </source>
</evidence>
<dbReference type="AlphaFoldDB" id="A0AAQ3RJE7"/>
<evidence type="ECO:0000256" key="2">
    <source>
        <dbReference type="ARBA" id="ARBA00022527"/>
    </source>
</evidence>
<keyword evidence="4" id="KW-0547">Nucleotide-binding</keyword>
<keyword evidence="2" id="KW-0723">Serine/threonine-protein kinase</keyword>
<accession>A0AAQ3RJE7</accession>
<evidence type="ECO:0000256" key="3">
    <source>
        <dbReference type="ARBA" id="ARBA00022679"/>
    </source>
</evidence>
<dbReference type="Proteomes" id="UP001374535">
    <property type="component" value="Chromosome 10"/>
</dbReference>
<evidence type="ECO:0000256" key="6">
    <source>
        <dbReference type="ARBA" id="ARBA00022840"/>
    </source>
</evidence>
<dbReference type="GO" id="GO:0005524">
    <property type="term" value="F:ATP binding"/>
    <property type="evidence" value="ECO:0007669"/>
    <property type="project" value="UniProtKB-KW"/>
</dbReference>
<dbReference type="InterPro" id="IPR018451">
    <property type="entry name" value="NAF/FISL_domain"/>
</dbReference>
<dbReference type="PROSITE" id="PS50816">
    <property type="entry name" value="NAF"/>
    <property type="match status" value="1"/>
</dbReference>
<dbReference type="PANTHER" id="PTHR43895">
    <property type="entry name" value="CALCIUM/CALMODULIN-DEPENDENT PROTEIN KINASE KINASE-RELATED"/>
    <property type="match status" value="1"/>
</dbReference>
<keyword evidence="9" id="KW-1185">Reference proteome</keyword>
<dbReference type="Gene3D" id="3.30.310.80">
    <property type="entry name" value="Kinase associated domain 1, KA1"/>
    <property type="match status" value="1"/>
</dbReference>
<dbReference type="EC" id="2.7.11.1" evidence="1"/>
<evidence type="ECO:0000256" key="5">
    <source>
        <dbReference type="ARBA" id="ARBA00022777"/>
    </source>
</evidence>
<proteinExistence type="predicted"/>
<dbReference type="PANTHER" id="PTHR43895:SF28">
    <property type="entry name" value="CBL-INTERACTING SERINE_THREONINE-PROTEIN KINASE 15"/>
    <property type="match status" value="1"/>
</dbReference>
<evidence type="ECO:0000256" key="4">
    <source>
        <dbReference type="ARBA" id="ARBA00022741"/>
    </source>
</evidence>
<keyword evidence="5" id="KW-0418">Kinase</keyword>
<feature type="domain" description="NAF" evidence="7">
    <location>
        <begin position="69"/>
        <end position="93"/>
    </location>
</feature>
<keyword evidence="6" id="KW-0067">ATP-binding</keyword>